<evidence type="ECO:0000256" key="4">
    <source>
        <dbReference type="ARBA" id="ARBA00022737"/>
    </source>
</evidence>
<dbReference type="SUPFAM" id="SSF57016">
    <property type="entry name" value="Plant lectins/antimicrobial peptides"/>
    <property type="match status" value="2"/>
</dbReference>
<name>A0A6G1GVJ7_9PEZI</name>
<feature type="region of interest" description="Disordered" evidence="9">
    <location>
        <begin position="363"/>
        <end position="387"/>
    </location>
</feature>
<evidence type="ECO:0000256" key="8">
    <source>
        <dbReference type="PROSITE-ProRule" id="PRU00261"/>
    </source>
</evidence>
<feature type="domain" description="Chitin-binding type-1" evidence="11">
    <location>
        <begin position="34"/>
        <end position="80"/>
    </location>
</feature>
<organism evidence="12 13">
    <name type="scientific">Aulographum hederae CBS 113979</name>
    <dbReference type="NCBI Taxonomy" id="1176131"/>
    <lineage>
        <taxon>Eukaryota</taxon>
        <taxon>Fungi</taxon>
        <taxon>Dikarya</taxon>
        <taxon>Ascomycota</taxon>
        <taxon>Pezizomycotina</taxon>
        <taxon>Dothideomycetes</taxon>
        <taxon>Pleosporomycetidae</taxon>
        <taxon>Aulographales</taxon>
        <taxon>Aulographaceae</taxon>
    </lineage>
</organism>
<feature type="signal peptide" evidence="10">
    <location>
        <begin position="1"/>
        <end position="19"/>
    </location>
</feature>
<keyword evidence="10" id="KW-0732">Signal</keyword>
<evidence type="ECO:0000256" key="1">
    <source>
        <dbReference type="ARBA" id="ARBA00010609"/>
    </source>
</evidence>
<feature type="compositionally biased region" description="Low complexity" evidence="9">
    <location>
        <begin position="461"/>
        <end position="546"/>
    </location>
</feature>
<keyword evidence="13" id="KW-1185">Reference proteome</keyword>
<evidence type="ECO:0000313" key="12">
    <source>
        <dbReference type="EMBL" id="KAF1984824.1"/>
    </source>
</evidence>
<evidence type="ECO:0000256" key="3">
    <source>
        <dbReference type="ARBA" id="ARBA00022723"/>
    </source>
</evidence>
<evidence type="ECO:0000256" key="10">
    <source>
        <dbReference type="SAM" id="SignalP"/>
    </source>
</evidence>
<dbReference type="GO" id="GO:0005507">
    <property type="term" value="F:copper ion binding"/>
    <property type="evidence" value="ECO:0007669"/>
    <property type="project" value="InterPro"/>
</dbReference>
<sequence>MRASWSLLVCLAAVVPAIATSSPSLKKRAMSSTDGTCGGEKGYTCEGSFFGQCCGPNGMCGSTADVCGAGCNNDFGYCSNPKGHVSHNGRCGGERGFTCKGSKFGDCCSEYGFCGSSPEYCSAGCRGDFGLCEDTVTKRSETTCPYENGTVYTDSEGYRYEINCDVNFSGGDMSGESFYAGSLAECMTRCSELDGCILATWVKGSPKGACYPKKSIGTEKSRDKVHCGKLIGKGPKPSALPTSTVVTSYSASTTVSTLPTATSDLCPSMNGTSYADSCGAVWKIECGIDHHGGDIHGGGQYVPGLAACINVCSSTEGCVDVSWVRGSPNGACYIKSSVGTAKANDRIFGAMLVSGCTASSSAPASTDASSSVPPPLEPSSMPLSTSASASASISNSANGTYTFGSQTITPSSSGVSATDVPPASSGSGGGNGASSGSPPPASSGGSGGGNGGSSGSPPPASSGAASSGSPPPASSGAASSGTPPPASSGAASSGSPPPASSGAASSGSPPPASSGAASSGSPPPASSGAASSGSPPPASSGGASSGSPPPASSIEGSATVTSSFASLSTIYSSPTASFSVPGNSSVIGSGTGSASASVSATKTHTAGQCSSTPQLTAGTIPGCIPCDGQPGTDKFCGYTQANDNYKVTPKTCNVVEYFFEITNTTLAPDGVERIVLLVNNQLPGPTVKASWGDTVVVHVKNSLQDNGTSIHWHGIRQFFTNQHDGVPSITQCPIASGDTQTYTWVATNYGTSWYHSHYAIQAWEGVFGPIVIDGPATASYDVDAGPVMLQDWTHVTVDSMYDMAQNATLIPNRTDGATFGGPRVMDTGLINGKNTWGVDGASNQTGSRFEMTFTPGQSYLLRLVNVAMQSTYKFYIDGHKFTVISMDFVPIVPYETTILNINIGQRYNIIVKADQPSGNYWMRSDNQGACAGTIQGKDIRGIIRYTDTPSPASLPTSTSYNYTEECIDEPYASLVPHAPMNAMPANQTEGAFDVIIRNNGANLYKWYLSGTTFLSQYSDPTLLGIYENGTAPTYSGNLLIEAPKAHEWIYVIIESPVPLPHPIHLHGHDFHILAEGAGSFTSDVVLNLQNPPRRDTALMPAAGFLVIAFETDNPGVWLMHCHIGWHTSMGFALQFVEMQDQIVDTISDSCGLEQTCKKWDTYAELSGITVHDSGV</sequence>
<dbReference type="InterPro" id="IPR008972">
    <property type="entry name" value="Cupredoxin"/>
</dbReference>
<keyword evidence="3" id="KW-0479">Metal-binding</keyword>
<evidence type="ECO:0000256" key="6">
    <source>
        <dbReference type="ARBA" id="ARBA00023008"/>
    </source>
</evidence>
<keyword evidence="8" id="KW-1015">Disulfide bond</keyword>
<feature type="compositionally biased region" description="Low complexity" evidence="9">
    <location>
        <begin position="378"/>
        <end position="387"/>
    </location>
</feature>
<dbReference type="Pfam" id="PF14295">
    <property type="entry name" value="PAN_4"/>
    <property type="match status" value="2"/>
</dbReference>
<dbReference type="Pfam" id="PF07732">
    <property type="entry name" value="Cu-oxidase_3"/>
    <property type="match status" value="1"/>
</dbReference>
<protein>
    <submittedName>
        <fullName evidence="12">Multicopper oxidase</fullName>
    </submittedName>
</protein>
<dbReference type="InterPro" id="IPR045087">
    <property type="entry name" value="Cu-oxidase_fam"/>
</dbReference>
<comment type="similarity">
    <text evidence="1">Belongs to the multicopper oxidase family.</text>
</comment>
<dbReference type="GO" id="GO:0016491">
    <property type="term" value="F:oxidoreductase activity"/>
    <property type="evidence" value="ECO:0007669"/>
    <property type="project" value="UniProtKB-KW"/>
</dbReference>
<dbReference type="FunFam" id="2.60.40.420:FF:000021">
    <property type="entry name" value="Extracellular dihydrogeodin oxidase/laccase"/>
    <property type="match status" value="1"/>
</dbReference>
<dbReference type="Pfam" id="PF00394">
    <property type="entry name" value="Cu-oxidase"/>
    <property type="match status" value="1"/>
</dbReference>
<feature type="disulfide bond" evidence="8">
    <location>
        <begin position="107"/>
        <end position="121"/>
    </location>
</feature>
<dbReference type="CDD" id="cd13901">
    <property type="entry name" value="CuRO_3_MaLCC_like"/>
    <property type="match status" value="1"/>
</dbReference>
<feature type="region of interest" description="Disordered" evidence="9">
    <location>
        <begin position="410"/>
        <end position="556"/>
    </location>
</feature>
<dbReference type="SUPFAM" id="SSF49503">
    <property type="entry name" value="Cupredoxins"/>
    <property type="match status" value="3"/>
</dbReference>
<dbReference type="PANTHER" id="PTHR11709:SF502">
    <property type="entry name" value="MULTICOPPER OXIDASE"/>
    <property type="match status" value="1"/>
</dbReference>
<feature type="compositionally biased region" description="Gly residues" evidence="9">
    <location>
        <begin position="444"/>
        <end position="454"/>
    </location>
</feature>
<keyword evidence="5" id="KW-0560">Oxidoreductase</keyword>
<proteinExistence type="inferred from homology"/>
<keyword evidence="2 8" id="KW-0147">Chitin-binding</keyword>
<keyword evidence="6" id="KW-0186">Copper</keyword>
<dbReference type="InterPro" id="IPR011707">
    <property type="entry name" value="Cu-oxidase-like_N"/>
</dbReference>
<evidence type="ECO:0000256" key="9">
    <source>
        <dbReference type="SAM" id="MobiDB-lite"/>
    </source>
</evidence>
<dbReference type="Proteomes" id="UP000800041">
    <property type="component" value="Unassembled WGS sequence"/>
</dbReference>
<dbReference type="InterPro" id="IPR001117">
    <property type="entry name" value="Cu-oxidase_2nd"/>
</dbReference>
<dbReference type="InterPro" id="IPR036861">
    <property type="entry name" value="Endochitinase-like_sf"/>
</dbReference>
<dbReference type="InterPro" id="IPR011706">
    <property type="entry name" value="Cu-oxidase_C"/>
</dbReference>
<gene>
    <name evidence="12" type="ORF">K402DRAFT_380091</name>
</gene>
<feature type="chain" id="PRO_5026069463" evidence="10">
    <location>
        <begin position="20"/>
        <end position="1175"/>
    </location>
</feature>
<evidence type="ECO:0000313" key="13">
    <source>
        <dbReference type="Proteomes" id="UP000800041"/>
    </source>
</evidence>
<evidence type="ECO:0000256" key="5">
    <source>
        <dbReference type="ARBA" id="ARBA00023002"/>
    </source>
</evidence>
<dbReference type="EMBL" id="ML977165">
    <property type="protein sequence ID" value="KAF1984824.1"/>
    <property type="molecule type" value="Genomic_DNA"/>
</dbReference>
<keyword evidence="7" id="KW-0325">Glycoprotein</keyword>
<dbReference type="CDD" id="cd13880">
    <property type="entry name" value="CuRO_2_MaLCC_like"/>
    <property type="match status" value="1"/>
</dbReference>
<dbReference type="CDD" id="cd11618">
    <property type="entry name" value="ChtBD1_1"/>
    <property type="match status" value="2"/>
</dbReference>
<evidence type="ECO:0000256" key="7">
    <source>
        <dbReference type="ARBA" id="ARBA00023180"/>
    </source>
</evidence>
<feature type="domain" description="Chitin-binding type-1" evidence="11">
    <location>
        <begin position="88"/>
        <end position="134"/>
    </location>
</feature>
<dbReference type="OrthoDB" id="2121828at2759"/>
<feature type="disulfide bond" evidence="8">
    <location>
        <begin position="53"/>
        <end position="67"/>
    </location>
</feature>
<evidence type="ECO:0000259" key="11">
    <source>
        <dbReference type="PROSITE" id="PS50941"/>
    </source>
</evidence>
<dbReference type="Pfam" id="PF07731">
    <property type="entry name" value="Cu-oxidase_2"/>
    <property type="match status" value="1"/>
</dbReference>
<dbReference type="GO" id="GO:0008061">
    <property type="term" value="F:chitin binding"/>
    <property type="evidence" value="ECO:0007669"/>
    <property type="project" value="UniProtKB-UniRule"/>
</dbReference>
<dbReference type="AlphaFoldDB" id="A0A6G1GVJ7"/>
<dbReference type="PROSITE" id="PS50941">
    <property type="entry name" value="CHIT_BIND_I_2"/>
    <property type="match status" value="2"/>
</dbReference>
<comment type="caution">
    <text evidence="8">Lacks conserved residue(s) required for the propagation of feature annotation.</text>
</comment>
<dbReference type="InterPro" id="IPR001002">
    <property type="entry name" value="Chitin-bd_1"/>
</dbReference>
<dbReference type="PANTHER" id="PTHR11709">
    <property type="entry name" value="MULTI-COPPER OXIDASE"/>
    <property type="match status" value="1"/>
</dbReference>
<reference evidence="12" key="1">
    <citation type="journal article" date="2020" name="Stud. Mycol.">
        <title>101 Dothideomycetes genomes: a test case for predicting lifestyles and emergence of pathogens.</title>
        <authorList>
            <person name="Haridas S."/>
            <person name="Albert R."/>
            <person name="Binder M."/>
            <person name="Bloem J."/>
            <person name="Labutti K."/>
            <person name="Salamov A."/>
            <person name="Andreopoulos B."/>
            <person name="Baker S."/>
            <person name="Barry K."/>
            <person name="Bills G."/>
            <person name="Bluhm B."/>
            <person name="Cannon C."/>
            <person name="Castanera R."/>
            <person name="Culley D."/>
            <person name="Daum C."/>
            <person name="Ezra D."/>
            <person name="Gonzalez J."/>
            <person name="Henrissat B."/>
            <person name="Kuo A."/>
            <person name="Liang C."/>
            <person name="Lipzen A."/>
            <person name="Lutzoni F."/>
            <person name="Magnuson J."/>
            <person name="Mondo S."/>
            <person name="Nolan M."/>
            <person name="Ohm R."/>
            <person name="Pangilinan J."/>
            <person name="Park H.-J."/>
            <person name="Ramirez L."/>
            <person name="Alfaro M."/>
            <person name="Sun H."/>
            <person name="Tritt A."/>
            <person name="Yoshinaga Y."/>
            <person name="Zwiers L.-H."/>
            <person name="Turgeon B."/>
            <person name="Goodwin S."/>
            <person name="Spatafora J."/>
            <person name="Crous P."/>
            <person name="Grigoriev I."/>
        </authorList>
    </citation>
    <scope>NUCLEOTIDE SEQUENCE</scope>
    <source>
        <strain evidence="12">CBS 113979</strain>
    </source>
</reference>
<dbReference type="CDD" id="cd13854">
    <property type="entry name" value="CuRO_1_MaLCC_like"/>
    <property type="match status" value="1"/>
</dbReference>
<accession>A0A6G1GVJ7</accession>
<dbReference type="Gene3D" id="3.30.60.10">
    <property type="entry name" value="Endochitinase-like"/>
    <property type="match status" value="1"/>
</dbReference>
<dbReference type="Gene3D" id="2.60.40.420">
    <property type="entry name" value="Cupredoxins - blue copper proteins"/>
    <property type="match status" value="3"/>
</dbReference>
<dbReference type="FunFam" id="2.60.40.420:FF:000038">
    <property type="entry name" value="Extracellular dihydrogeodin oxidase/laccase"/>
    <property type="match status" value="1"/>
</dbReference>
<evidence type="ECO:0000256" key="2">
    <source>
        <dbReference type="ARBA" id="ARBA00022669"/>
    </source>
</evidence>
<dbReference type="InterPro" id="IPR003609">
    <property type="entry name" value="Pan_app"/>
</dbReference>
<keyword evidence="4" id="KW-0677">Repeat</keyword>